<dbReference type="EMBL" id="BMAT01001767">
    <property type="protein sequence ID" value="GFR92108.1"/>
    <property type="molecule type" value="Genomic_DNA"/>
</dbReference>
<sequence>MDLTNKHLDKKYPMKEWIRIYTDGSATDAVRNGGCGVYATLPDGTTFERSFAFRMSFGLAVRHSLKDREVRVSIPGRVKPRTLELVLAECVISVPDSKTEGGFTKVAAGVGEHTLQWMPGRSNIEGNEKAEKKQYSHIKKQKQ</sequence>
<feature type="region of interest" description="Disordered" evidence="1">
    <location>
        <begin position="119"/>
        <end position="143"/>
    </location>
</feature>
<evidence type="ECO:0000256" key="1">
    <source>
        <dbReference type="SAM" id="MobiDB-lite"/>
    </source>
</evidence>
<keyword evidence="3" id="KW-1185">Reference proteome</keyword>
<organism evidence="2 3">
    <name type="scientific">Elysia marginata</name>
    <dbReference type="NCBI Taxonomy" id="1093978"/>
    <lineage>
        <taxon>Eukaryota</taxon>
        <taxon>Metazoa</taxon>
        <taxon>Spiralia</taxon>
        <taxon>Lophotrochozoa</taxon>
        <taxon>Mollusca</taxon>
        <taxon>Gastropoda</taxon>
        <taxon>Heterobranchia</taxon>
        <taxon>Euthyneura</taxon>
        <taxon>Panpulmonata</taxon>
        <taxon>Sacoglossa</taxon>
        <taxon>Placobranchoidea</taxon>
        <taxon>Plakobranchidae</taxon>
        <taxon>Elysia</taxon>
    </lineage>
</organism>
<protein>
    <submittedName>
        <fullName evidence="2">Ribonuclease H</fullName>
    </submittedName>
</protein>
<accession>A0AAV4H1R9</accession>
<reference evidence="2 3" key="1">
    <citation type="journal article" date="2021" name="Elife">
        <title>Chloroplast acquisition without the gene transfer in kleptoplastic sea slugs, Plakobranchus ocellatus.</title>
        <authorList>
            <person name="Maeda T."/>
            <person name="Takahashi S."/>
            <person name="Yoshida T."/>
            <person name="Shimamura S."/>
            <person name="Takaki Y."/>
            <person name="Nagai Y."/>
            <person name="Toyoda A."/>
            <person name="Suzuki Y."/>
            <person name="Arimoto A."/>
            <person name="Ishii H."/>
            <person name="Satoh N."/>
            <person name="Nishiyama T."/>
            <person name="Hasebe M."/>
            <person name="Maruyama T."/>
            <person name="Minagawa J."/>
            <person name="Obokata J."/>
            <person name="Shigenobu S."/>
        </authorList>
    </citation>
    <scope>NUCLEOTIDE SEQUENCE [LARGE SCALE GENOMIC DNA]</scope>
</reference>
<dbReference type="Proteomes" id="UP000762676">
    <property type="component" value="Unassembled WGS sequence"/>
</dbReference>
<evidence type="ECO:0000313" key="3">
    <source>
        <dbReference type="Proteomes" id="UP000762676"/>
    </source>
</evidence>
<evidence type="ECO:0000313" key="2">
    <source>
        <dbReference type="EMBL" id="GFR92108.1"/>
    </source>
</evidence>
<comment type="caution">
    <text evidence="2">The sequence shown here is derived from an EMBL/GenBank/DDBJ whole genome shotgun (WGS) entry which is preliminary data.</text>
</comment>
<name>A0AAV4H1R9_9GAST</name>
<dbReference type="AlphaFoldDB" id="A0AAV4H1R9"/>
<gene>
    <name evidence="2" type="ORF">ElyMa_000859900</name>
</gene>
<proteinExistence type="predicted"/>